<dbReference type="Proteomes" id="UP000188354">
    <property type="component" value="Unassembled WGS sequence"/>
</dbReference>
<evidence type="ECO:0000313" key="3">
    <source>
        <dbReference type="EMBL" id="OIW21152.1"/>
    </source>
</evidence>
<feature type="region of interest" description="Disordered" evidence="1">
    <location>
        <begin position="1"/>
        <end position="20"/>
    </location>
</feature>
<dbReference type="EMBL" id="MLAU01020063">
    <property type="protein sequence ID" value="OIW21152.1"/>
    <property type="molecule type" value="Genomic_DNA"/>
</dbReference>
<dbReference type="AlphaFoldDB" id="A0A394DCU0"/>
<gene>
    <name evidence="3" type="ORF">TanjilG_29898</name>
</gene>
<dbReference type="Gramene" id="OIW21152">
    <property type="protein sequence ID" value="OIW21152"/>
    <property type="gene ID" value="TanjilG_29898"/>
</dbReference>
<proteinExistence type="predicted"/>
<organism evidence="3 4">
    <name type="scientific">Lupinus angustifolius</name>
    <name type="common">Narrow-leaved blue lupine</name>
    <dbReference type="NCBI Taxonomy" id="3871"/>
    <lineage>
        <taxon>Eukaryota</taxon>
        <taxon>Viridiplantae</taxon>
        <taxon>Streptophyta</taxon>
        <taxon>Embryophyta</taxon>
        <taxon>Tracheophyta</taxon>
        <taxon>Spermatophyta</taxon>
        <taxon>Magnoliopsida</taxon>
        <taxon>eudicotyledons</taxon>
        <taxon>Gunneridae</taxon>
        <taxon>Pentapetalae</taxon>
        <taxon>rosids</taxon>
        <taxon>fabids</taxon>
        <taxon>Fabales</taxon>
        <taxon>Fabaceae</taxon>
        <taxon>Papilionoideae</taxon>
        <taxon>50 kb inversion clade</taxon>
        <taxon>genistoids sensu lato</taxon>
        <taxon>core genistoids</taxon>
        <taxon>Genisteae</taxon>
        <taxon>Lupinus</taxon>
    </lineage>
</organism>
<comment type="caution">
    <text evidence="3">The sequence shown here is derived from an EMBL/GenBank/DDBJ whole genome shotgun (WGS) entry which is preliminary data.</text>
</comment>
<keyword evidence="2" id="KW-0472">Membrane</keyword>
<reference evidence="3 4" key="1">
    <citation type="journal article" date="2017" name="Plant Biotechnol. J.">
        <title>A comprehensive draft genome sequence for lupin (Lupinus angustifolius), an emerging health food: insights into plant-microbe interactions and legume evolution.</title>
        <authorList>
            <person name="Hane J.K."/>
            <person name="Ming Y."/>
            <person name="Kamphuis L.G."/>
            <person name="Nelson M.N."/>
            <person name="Garg G."/>
            <person name="Atkins C.A."/>
            <person name="Bayer P.E."/>
            <person name="Bravo A."/>
            <person name="Bringans S."/>
            <person name="Cannon S."/>
            <person name="Edwards D."/>
            <person name="Foley R."/>
            <person name="Gao L.L."/>
            <person name="Harrison M.J."/>
            <person name="Huang W."/>
            <person name="Hurgobin B."/>
            <person name="Li S."/>
            <person name="Liu C.W."/>
            <person name="McGrath A."/>
            <person name="Morahan G."/>
            <person name="Murray J."/>
            <person name="Weller J."/>
            <person name="Jian J."/>
            <person name="Singh K.B."/>
        </authorList>
    </citation>
    <scope>NUCLEOTIDE SEQUENCE [LARGE SCALE GENOMIC DNA]</scope>
    <source>
        <strain evidence="4">cv. Tanjil</strain>
        <tissue evidence="3">Whole plant</tissue>
    </source>
</reference>
<keyword evidence="4" id="KW-1185">Reference proteome</keyword>
<protein>
    <submittedName>
        <fullName evidence="3">Uncharacterized protein</fullName>
    </submittedName>
</protein>
<keyword evidence="2" id="KW-1133">Transmembrane helix</keyword>
<feature type="transmembrane region" description="Helical" evidence="2">
    <location>
        <begin position="92"/>
        <end position="112"/>
    </location>
</feature>
<feature type="compositionally biased region" description="Polar residues" evidence="1">
    <location>
        <begin position="10"/>
        <end position="20"/>
    </location>
</feature>
<evidence type="ECO:0000256" key="1">
    <source>
        <dbReference type="SAM" id="MobiDB-lite"/>
    </source>
</evidence>
<evidence type="ECO:0000256" key="2">
    <source>
        <dbReference type="SAM" id="Phobius"/>
    </source>
</evidence>
<evidence type="ECO:0000313" key="4">
    <source>
        <dbReference type="Proteomes" id="UP000188354"/>
    </source>
</evidence>
<sequence>MEEKKVNTMDLPSSSSITGDQTTLKISTSLMDSFRGCGISGINVEKEELRHSVIMPEYLCSQFAIAFDIRITMQDRATTLAVWRMTMKRMLLYLRHQWLFSLILIAVAALALSSRRGSSI</sequence>
<keyword evidence="2" id="KW-0812">Transmembrane</keyword>
<accession>A0A394DCU0</accession>
<name>A0A394DCU0_LUPAN</name>